<gene>
    <name evidence="2" type="ORF">GCM10008932_14740</name>
</gene>
<evidence type="ECO:0000256" key="1">
    <source>
        <dbReference type="SAM" id="Phobius"/>
    </source>
</evidence>
<sequence length="94" mass="10653">MEKKIHTYLLLINALILLAVLFVLVNKEPVYVESQSTEYNPGTTFEPVQIGEGIIAVIDTEISSSSYGELFVLEYDAETQSFNRINQYDIFADE</sequence>
<protein>
    <submittedName>
        <fullName evidence="2">Uncharacterized protein</fullName>
    </submittedName>
</protein>
<dbReference type="EMBL" id="BAAACW010000094">
    <property type="protein sequence ID" value="GAA0363358.1"/>
    <property type="molecule type" value="Genomic_DNA"/>
</dbReference>
<evidence type="ECO:0000313" key="3">
    <source>
        <dbReference type="Proteomes" id="UP001501166"/>
    </source>
</evidence>
<proteinExistence type="predicted"/>
<reference evidence="2 3" key="1">
    <citation type="journal article" date="2019" name="Int. J. Syst. Evol. Microbiol.">
        <title>The Global Catalogue of Microorganisms (GCM) 10K type strain sequencing project: providing services to taxonomists for standard genome sequencing and annotation.</title>
        <authorList>
            <consortium name="The Broad Institute Genomics Platform"/>
            <consortium name="The Broad Institute Genome Sequencing Center for Infectious Disease"/>
            <person name="Wu L."/>
            <person name="Ma J."/>
        </authorList>
    </citation>
    <scope>NUCLEOTIDE SEQUENCE [LARGE SCALE GENOMIC DNA]</scope>
    <source>
        <strain evidence="2 3">JCM 12662</strain>
    </source>
</reference>
<dbReference type="RefSeq" id="WP_343755244.1">
    <property type="nucleotide sequence ID" value="NZ_BAAACW010000094.1"/>
</dbReference>
<keyword evidence="1" id="KW-0812">Transmembrane</keyword>
<name>A0ABN0XG73_9LACT</name>
<dbReference type="Proteomes" id="UP001501166">
    <property type="component" value="Unassembled WGS sequence"/>
</dbReference>
<keyword evidence="3" id="KW-1185">Reference proteome</keyword>
<keyword evidence="1" id="KW-0472">Membrane</keyword>
<evidence type="ECO:0000313" key="2">
    <source>
        <dbReference type="EMBL" id="GAA0363358.1"/>
    </source>
</evidence>
<keyword evidence="1" id="KW-1133">Transmembrane helix</keyword>
<comment type="caution">
    <text evidence="2">The sequence shown here is derived from an EMBL/GenBank/DDBJ whole genome shotgun (WGS) entry which is preliminary data.</text>
</comment>
<accession>A0ABN0XG73</accession>
<organism evidence="2 3">
    <name type="scientific">Alkalibacterium iburiense</name>
    <dbReference type="NCBI Taxonomy" id="290589"/>
    <lineage>
        <taxon>Bacteria</taxon>
        <taxon>Bacillati</taxon>
        <taxon>Bacillota</taxon>
        <taxon>Bacilli</taxon>
        <taxon>Lactobacillales</taxon>
        <taxon>Carnobacteriaceae</taxon>
        <taxon>Alkalibacterium</taxon>
    </lineage>
</organism>
<feature type="transmembrane region" description="Helical" evidence="1">
    <location>
        <begin position="7"/>
        <end position="25"/>
    </location>
</feature>